<protein>
    <recommendedName>
        <fullName evidence="11">Major facilitator superfamily (MFS) profile domain-containing protein</fullName>
    </recommendedName>
</protein>
<feature type="region of interest" description="Disordered" evidence="7">
    <location>
        <begin position="1"/>
        <end position="45"/>
    </location>
</feature>
<dbReference type="PANTHER" id="PTHR23517">
    <property type="entry name" value="RESISTANCE PROTEIN MDTM, PUTATIVE-RELATED-RELATED"/>
    <property type="match status" value="1"/>
</dbReference>
<dbReference type="OrthoDB" id="566532at2759"/>
<feature type="transmembrane region" description="Helical" evidence="8">
    <location>
        <begin position="183"/>
        <end position="207"/>
    </location>
</feature>
<keyword evidence="5 8" id="KW-1133">Transmembrane helix</keyword>
<feature type="transmembrane region" description="Helical" evidence="8">
    <location>
        <begin position="322"/>
        <end position="343"/>
    </location>
</feature>
<evidence type="ECO:0000256" key="5">
    <source>
        <dbReference type="ARBA" id="ARBA00022989"/>
    </source>
</evidence>
<dbReference type="InParanoid" id="A0A0G4F566"/>
<dbReference type="Proteomes" id="UP000041254">
    <property type="component" value="Unassembled WGS sequence"/>
</dbReference>
<dbReference type="GO" id="GO:0005886">
    <property type="term" value="C:plasma membrane"/>
    <property type="evidence" value="ECO:0007669"/>
    <property type="project" value="UniProtKB-SubCell"/>
</dbReference>
<feature type="transmembrane region" description="Helical" evidence="8">
    <location>
        <begin position="61"/>
        <end position="85"/>
    </location>
</feature>
<keyword evidence="2" id="KW-0813">Transport</keyword>
<dbReference type="GO" id="GO:0022857">
    <property type="term" value="F:transmembrane transporter activity"/>
    <property type="evidence" value="ECO:0007669"/>
    <property type="project" value="InterPro"/>
</dbReference>
<reference evidence="9 10" key="1">
    <citation type="submission" date="2014-11" db="EMBL/GenBank/DDBJ databases">
        <authorList>
            <person name="Zhu J."/>
            <person name="Qi W."/>
            <person name="Song R."/>
        </authorList>
    </citation>
    <scope>NUCLEOTIDE SEQUENCE [LARGE SCALE GENOMIC DNA]</scope>
</reference>
<evidence type="ECO:0000256" key="2">
    <source>
        <dbReference type="ARBA" id="ARBA00022448"/>
    </source>
</evidence>
<feature type="transmembrane region" description="Helical" evidence="8">
    <location>
        <begin position="355"/>
        <end position="388"/>
    </location>
</feature>
<dbReference type="VEuPathDB" id="CryptoDB:Vbra_4134"/>
<evidence type="ECO:0008006" key="11">
    <source>
        <dbReference type="Google" id="ProtNLM"/>
    </source>
</evidence>
<organism evidence="9 10">
    <name type="scientific">Vitrella brassicaformis (strain CCMP3155)</name>
    <dbReference type="NCBI Taxonomy" id="1169540"/>
    <lineage>
        <taxon>Eukaryota</taxon>
        <taxon>Sar</taxon>
        <taxon>Alveolata</taxon>
        <taxon>Colpodellida</taxon>
        <taxon>Vitrellaceae</taxon>
        <taxon>Vitrella</taxon>
    </lineage>
</organism>
<keyword evidence="6 8" id="KW-0472">Membrane</keyword>
<dbReference type="PANTHER" id="PTHR23517:SF3">
    <property type="entry name" value="INTEGRAL MEMBRANE TRANSPORT PROTEIN"/>
    <property type="match status" value="1"/>
</dbReference>
<name>A0A0G4F566_VITBC</name>
<keyword evidence="4 8" id="KW-0812">Transmembrane</keyword>
<dbReference type="PhylomeDB" id="A0A0G4F566"/>
<feature type="transmembrane region" description="Helical" evidence="8">
    <location>
        <begin position="152"/>
        <end position="171"/>
    </location>
</feature>
<dbReference type="EMBL" id="CDMY01000374">
    <property type="protein sequence ID" value="CEM06978.1"/>
    <property type="molecule type" value="Genomic_DNA"/>
</dbReference>
<evidence type="ECO:0000256" key="4">
    <source>
        <dbReference type="ARBA" id="ARBA00022692"/>
    </source>
</evidence>
<proteinExistence type="predicted"/>
<feature type="transmembrane region" description="Helical" evidence="8">
    <location>
        <begin position="227"/>
        <end position="250"/>
    </location>
</feature>
<comment type="subcellular location">
    <subcellularLocation>
        <location evidence="1">Cell membrane</location>
        <topology evidence="1">Multi-pass membrane protein</topology>
    </subcellularLocation>
</comment>
<evidence type="ECO:0000256" key="6">
    <source>
        <dbReference type="ARBA" id="ARBA00023136"/>
    </source>
</evidence>
<dbReference type="InterPro" id="IPR036259">
    <property type="entry name" value="MFS_trans_sf"/>
</dbReference>
<feature type="transmembrane region" description="Helical" evidence="8">
    <location>
        <begin position="97"/>
        <end position="118"/>
    </location>
</feature>
<dbReference type="OMA" id="ILACEFA"/>
<keyword evidence="10" id="KW-1185">Reference proteome</keyword>
<dbReference type="Gene3D" id="1.20.1250.20">
    <property type="entry name" value="MFS general substrate transporter like domains"/>
    <property type="match status" value="1"/>
</dbReference>
<evidence type="ECO:0000256" key="7">
    <source>
        <dbReference type="SAM" id="MobiDB-lite"/>
    </source>
</evidence>
<dbReference type="Pfam" id="PF07690">
    <property type="entry name" value="MFS_1"/>
    <property type="match status" value="1"/>
</dbReference>
<feature type="transmembrane region" description="Helical" evidence="8">
    <location>
        <begin position="285"/>
        <end position="302"/>
    </location>
</feature>
<feature type="region of interest" description="Disordered" evidence="7">
    <location>
        <begin position="489"/>
        <end position="509"/>
    </location>
</feature>
<accession>A0A0G4F566</accession>
<evidence type="ECO:0000256" key="3">
    <source>
        <dbReference type="ARBA" id="ARBA00022475"/>
    </source>
</evidence>
<dbReference type="SUPFAM" id="SSF103473">
    <property type="entry name" value="MFS general substrate transporter"/>
    <property type="match status" value="1"/>
</dbReference>
<dbReference type="AlphaFoldDB" id="A0A0G4F566"/>
<gene>
    <name evidence="9" type="ORF">Vbra_4134</name>
</gene>
<feature type="compositionally biased region" description="Polar residues" evidence="7">
    <location>
        <begin position="11"/>
        <end position="20"/>
    </location>
</feature>
<keyword evidence="3" id="KW-1003">Cell membrane</keyword>
<evidence type="ECO:0000256" key="8">
    <source>
        <dbReference type="SAM" id="Phobius"/>
    </source>
</evidence>
<dbReference type="InterPro" id="IPR011701">
    <property type="entry name" value="MFS"/>
</dbReference>
<sequence>MENFEPAVTWSPPSRSQTSADEVPSAAAAPAAARPTEDSPLRANTTTGQFGRLMRCPRELWFVYAMKMGESFAYFSMSFILVLFLSEEYGFSDREAGWIYGVFGLLSSLVGLCVGSAVDNLGVRASLVLGSTILTVSRVLLCLTYSSHITVAVLLVGLPVGASLGIPLLSHGVRRYTSEPTRALAFSIFYVIMNLAAFLGGVTSNIIRHQYKKGLDLHIGNAVFHLTTYRILLSVGTCLSVVNMSLACCIREIVVVRHDAQPEEFKTRRASPVQITYEVLTQARFWRYCGLAAIFVGCRMNLRHMDATLPKYLTRMHGPDAPYDLIISLNPMLIVGLVPLATVFAEHIQWPITHFLQIGCFLSSVCPFALAVSTSYTAAVCSIVVLSLGEAMWSPKLYEYSVTVAPEGREGTFIALDTAPVFLSKLATGGISGTMLERFVPRDDPERRNPLLMWAIIGCLSMISPILLWSLHHIIFRIEDYRGSGSQRAIVHQQHASKGPADEAAGASQ</sequence>
<feature type="transmembrane region" description="Helical" evidence="8">
    <location>
        <begin position="451"/>
        <end position="471"/>
    </location>
</feature>
<evidence type="ECO:0000313" key="10">
    <source>
        <dbReference type="Proteomes" id="UP000041254"/>
    </source>
</evidence>
<dbReference type="InterPro" id="IPR050171">
    <property type="entry name" value="MFS_Transporters"/>
</dbReference>
<evidence type="ECO:0000313" key="9">
    <source>
        <dbReference type="EMBL" id="CEM06978.1"/>
    </source>
</evidence>
<evidence type="ECO:0000256" key="1">
    <source>
        <dbReference type="ARBA" id="ARBA00004651"/>
    </source>
</evidence>
<feature type="transmembrane region" description="Helical" evidence="8">
    <location>
        <begin position="125"/>
        <end position="146"/>
    </location>
</feature>